<keyword evidence="6" id="KW-1185">Reference proteome</keyword>
<dbReference type="EMBL" id="CAMXCT020000118">
    <property type="protein sequence ID" value="CAL1127540.1"/>
    <property type="molecule type" value="Genomic_DNA"/>
</dbReference>
<feature type="domain" description="J" evidence="2">
    <location>
        <begin position="1085"/>
        <end position="1146"/>
    </location>
</feature>
<dbReference type="PROSITE" id="PS50076">
    <property type="entry name" value="DNAJ_2"/>
    <property type="match status" value="1"/>
</dbReference>
<dbReference type="Proteomes" id="UP001152797">
    <property type="component" value="Unassembled WGS sequence"/>
</dbReference>
<evidence type="ECO:0000313" key="5">
    <source>
        <dbReference type="EMBL" id="CAL4761477.1"/>
    </source>
</evidence>
<dbReference type="PANTHER" id="PTHR24074">
    <property type="entry name" value="CO-CHAPERONE PROTEIN DJLA"/>
    <property type="match status" value="1"/>
</dbReference>
<evidence type="ECO:0000313" key="3">
    <source>
        <dbReference type="EMBL" id="CAI3974165.1"/>
    </source>
</evidence>
<dbReference type="CDD" id="cd06257">
    <property type="entry name" value="DnaJ"/>
    <property type="match status" value="1"/>
</dbReference>
<dbReference type="InterPro" id="IPR050817">
    <property type="entry name" value="DjlA_DnaK_co-chaperone"/>
</dbReference>
<sequence length="1149" mass="127113">MYRGYRGLLKSYHGIGSPAERSPRREVVLVLVKKDGLALEWAADGLRADREVVLAAVQKGAFALEFAANSLKRDRSFILAAVSTNGYALACAPKFQGDRQIVETAVREDGSALEYASDELRGNKDVALLAAASDSALEHVALHLWKDRSFAAAVLSKNDAAVEFLLQNSAETLCDENFLLEAVGRNPNLLPRLDGTATVSLTSEFLVRALRRNARCFTACLRATHTVHRQTQATPATPAPPAPFTRDILIRALSLELLNELHSNAPELLDKDFVRSAVEVIPEAFLYADSDFRRDAELVKALSCRRASSLQYADAELRSNQKFLLSLIELNAACLKFCSQDLVLSTDFNLKALQVNSGARDHVDSMLWKDRSFVLKVLGCSEISTNTALEKVAAEHPELLADYDFAFQVVEMRGSSLAFLGEFSGDKNLVSAALEDDPKALAWASPALREDHRLVLSALRKDGSVLHDAGPSIKDNVAMVLEATKSVPSSFQFASERIRKDQDVVWQALKLSPQVLAFSLLAADGNFVLSASIHFEAAVQYAEEVLLMNLGFCLSCVAQNAAVLSFLPNELRASASFVEAAVRANSQALYFAPRHLQSDPALIRLSTGSGGSSGSGLAYPSSLCRDAQTLQQHGVPLERLGRSGSVHAVAAGNRILSDWERLERLSVKALQEECSMRGLYGKECLEWYGVDFLILRLKRLVLLQELPLQELRSAAKVDSAASSSAATALKVGASVLVVEDFFSVGNVKLKRGLVGKVTMIDKMDAKIDFREQNTSAGTFASQWVYQKDFIKLKVEEDEEEQSMLLNELMIDLFAGVYERKGVPVRSLQSFPAASAVLERWESLAQLQDDQMWKEFSESFGIEPGGLRRDAQEAALRSAALWREMPLQQLLKECEKHAVRLPWEMNRLPGQLRADLQDRLLGSLCKDLYKAEGLDLQVLGLHAATALLREWRTLDKLSGPELSVRYAALQLPPSSISEKEQRERLKKVAFWKALPFTALREHCWSIGMRSAYFNSTDSGKEKLVREAVWHQFANGHKSPWSDEPQAPPPKPDRPKEPSASSTFGGPNCPFQYLPPLRPLVPSHIRSCLQRLLLPTDASVGDVKKAYRKLALKYHPDKNNKDENMEKIAAQHFMEIRSAYDALLAYFDEVG</sequence>
<dbReference type="InterPro" id="IPR036869">
    <property type="entry name" value="J_dom_sf"/>
</dbReference>
<protein>
    <submittedName>
        <fullName evidence="5">DUF4116 domain-containing protein</fullName>
    </submittedName>
</protein>
<feature type="region of interest" description="Disordered" evidence="1">
    <location>
        <begin position="1034"/>
        <end position="1063"/>
    </location>
</feature>
<dbReference type="OrthoDB" id="424955at2759"/>
<dbReference type="EMBL" id="CAMXCT010000118">
    <property type="protein sequence ID" value="CAI3974165.1"/>
    <property type="molecule type" value="Genomic_DNA"/>
</dbReference>
<dbReference type="InterPro" id="IPR025197">
    <property type="entry name" value="DUF4116"/>
</dbReference>
<organism evidence="3">
    <name type="scientific">Cladocopium goreaui</name>
    <dbReference type="NCBI Taxonomy" id="2562237"/>
    <lineage>
        <taxon>Eukaryota</taxon>
        <taxon>Sar</taxon>
        <taxon>Alveolata</taxon>
        <taxon>Dinophyceae</taxon>
        <taxon>Suessiales</taxon>
        <taxon>Symbiodiniaceae</taxon>
        <taxon>Cladocopium</taxon>
    </lineage>
</organism>
<dbReference type="Pfam" id="PF00226">
    <property type="entry name" value="DnaJ"/>
    <property type="match status" value="1"/>
</dbReference>
<evidence type="ECO:0000313" key="4">
    <source>
        <dbReference type="EMBL" id="CAL1127540.1"/>
    </source>
</evidence>
<dbReference type="InterPro" id="IPR001623">
    <property type="entry name" value="DnaJ_domain"/>
</dbReference>
<accession>A0A9P1FGU3</accession>
<name>A0A9P1FGU3_9DINO</name>
<comment type="caution">
    <text evidence="3">The sequence shown here is derived from an EMBL/GenBank/DDBJ whole genome shotgun (WGS) entry which is preliminary data.</text>
</comment>
<proteinExistence type="predicted"/>
<dbReference type="Pfam" id="PF13475">
    <property type="entry name" value="DUF4116"/>
    <property type="match status" value="4"/>
</dbReference>
<reference evidence="4" key="2">
    <citation type="submission" date="2024-04" db="EMBL/GenBank/DDBJ databases">
        <authorList>
            <person name="Chen Y."/>
            <person name="Shah S."/>
            <person name="Dougan E. K."/>
            <person name="Thang M."/>
            <person name="Chan C."/>
        </authorList>
    </citation>
    <scope>NUCLEOTIDE SEQUENCE [LARGE SCALE GENOMIC DNA]</scope>
</reference>
<reference evidence="3" key="1">
    <citation type="submission" date="2022-10" db="EMBL/GenBank/DDBJ databases">
        <authorList>
            <person name="Chen Y."/>
            <person name="Dougan E. K."/>
            <person name="Chan C."/>
            <person name="Rhodes N."/>
            <person name="Thang M."/>
        </authorList>
    </citation>
    <scope>NUCLEOTIDE SEQUENCE</scope>
</reference>
<dbReference type="AlphaFoldDB" id="A0A9P1FGU3"/>
<evidence type="ECO:0000313" key="6">
    <source>
        <dbReference type="Proteomes" id="UP001152797"/>
    </source>
</evidence>
<dbReference type="Gene3D" id="1.10.287.110">
    <property type="entry name" value="DnaJ domain"/>
    <property type="match status" value="1"/>
</dbReference>
<dbReference type="PRINTS" id="PR00625">
    <property type="entry name" value="JDOMAIN"/>
</dbReference>
<gene>
    <name evidence="3" type="ORF">C1SCF055_LOCUS2589</name>
</gene>
<dbReference type="SUPFAM" id="SSF46565">
    <property type="entry name" value="Chaperone J-domain"/>
    <property type="match status" value="1"/>
</dbReference>
<dbReference type="SMART" id="SM00271">
    <property type="entry name" value="DnaJ"/>
    <property type="match status" value="1"/>
</dbReference>
<evidence type="ECO:0000256" key="1">
    <source>
        <dbReference type="SAM" id="MobiDB-lite"/>
    </source>
</evidence>
<evidence type="ECO:0000259" key="2">
    <source>
        <dbReference type="PROSITE" id="PS50076"/>
    </source>
</evidence>
<dbReference type="EMBL" id="CAMXCT030000118">
    <property type="protein sequence ID" value="CAL4761477.1"/>
    <property type="molecule type" value="Genomic_DNA"/>
</dbReference>